<evidence type="ECO:0000259" key="2">
    <source>
        <dbReference type="Pfam" id="PF01789"/>
    </source>
</evidence>
<dbReference type="PANTHER" id="PTHR31407">
    <property type="match status" value="1"/>
</dbReference>
<sequence>MLVACACVGCLFLGSSLPTYLGSASTARVTKIGRQTPGFGVSPATSLSSMRVLKAMGGVGGGRNRECRKPRNVRRRMSVMPSPSEELPPAGFDKSNSKVFGRRESITSGITGIGGTVVATFLGTGRLGAEEETQVYNDEEEKYQIRVPKGWLIGKKDLDSGLGASSAYIRKITGFVPSGAQDKTNLNIVISPVAVDFKNMGSFGSPESVGIKLVNLVDRRYGKNKDKNVAKARLLDTYNVGDVYFAEYETFEDYNDTAGDYETKLRFFVANAIRNPGKYNRLFSVTGVCDYRDVDKYYGDIVQAVKSFVPPKSAF</sequence>
<dbReference type="Gene3D" id="3.40.1000.10">
    <property type="entry name" value="Mog1/PsbP, alpha/beta/alpha sandwich"/>
    <property type="match status" value="1"/>
</dbReference>
<reference evidence="3" key="1">
    <citation type="submission" date="2021-01" db="EMBL/GenBank/DDBJ databases">
        <authorList>
            <person name="Corre E."/>
            <person name="Pelletier E."/>
            <person name="Niang G."/>
            <person name="Scheremetjew M."/>
            <person name="Finn R."/>
            <person name="Kale V."/>
            <person name="Holt S."/>
            <person name="Cochrane G."/>
            <person name="Meng A."/>
            <person name="Brown T."/>
            <person name="Cohen L."/>
        </authorList>
    </citation>
    <scope>NUCLEOTIDE SEQUENCE</scope>
    <source>
        <strain evidence="3">BC52</strain>
    </source>
</reference>
<dbReference type="AlphaFoldDB" id="A0A7S2QSA6"/>
<dbReference type="PANTHER" id="PTHR31407:SF17">
    <property type="entry name" value="PSBP DOMAIN-CONTAINING PROTEIN 3, CHLOROPLASTIC"/>
    <property type="match status" value="1"/>
</dbReference>
<dbReference type="EMBL" id="HBHC01000889">
    <property type="protein sequence ID" value="CAD9650401.1"/>
    <property type="molecule type" value="Transcribed_RNA"/>
</dbReference>
<protein>
    <recommendedName>
        <fullName evidence="2">PsbP C-terminal domain-containing protein</fullName>
    </recommendedName>
</protein>
<feature type="chain" id="PRO_5031443241" description="PsbP C-terminal domain-containing protein" evidence="1">
    <location>
        <begin position="19"/>
        <end position="315"/>
    </location>
</feature>
<dbReference type="GO" id="GO:0009523">
    <property type="term" value="C:photosystem II"/>
    <property type="evidence" value="ECO:0007669"/>
    <property type="project" value="InterPro"/>
</dbReference>
<dbReference type="InterPro" id="IPR002683">
    <property type="entry name" value="PsbP_C"/>
</dbReference>
<dbReference type="GO" id="GO:0005509">
    <property type="term" value="F:calcium ion binding"/>
    <property type="evidence" value="ECO:0007669"/>
    <property type="project" value="InterPro"/>
</dbReference>
<dbReference type="GO" id="GO:0015979">
    <property type="term" value="P:photosynthesis"/>
    <property type="evidence" value="ECO:0007669"/>
    <property type="project" value="InterPro"/>
</dbReference>
<feature type="domain" description="PsbP C-terminal" evidence="2">
    <location>
        <begin position="132"/>
        <end position="308"/>
    </location>
</feature>
<proteinExistence type="predicted"/>
<evidence type="ECO:0000313" key="3">
    <source>
        <dbReference type="EMBL" id="CAD9650401.1"/>
    </source>
</evidence>
<accession>A0A7S2QSA6</accession>
<dbReference type="GO" id="GO:0019898">
    <property type="term" value="C:extrinsic component of membrane"/>
    <property type="evidence" value="ECO:0007669"/>
    <property type="project" value="InterPro"/>
</dbReference>
<dbReference type="SUPFAM" id="SSF55724">
    <property type="entry name" value="Mog1p/PsbP-like"/>
    <property type="match status" value="1"/>
</dbReference>
<organism evidence="3">
    <name type="scientific">Norrisiella sphaerica</name>
    <dbReference type="NCBI Taxonomy" id="552664"/>
    <lineage>
        <taxon>Eukaryota</taxon>
        <taxon>Sar</taxon>
        <taxon>Rhizaria</taxon>
        <taxon>Cercozoa</taxon>
        <taxon>Chlorarachniophyceae</taxon>
        <taxon>Norrisiella</taxon>
    </lineage>
</organism>
<name>A0A7S2QSA6_9EUKA</name>
<keyword evidence="1" id="KW-0732">Signal</keyword>
<dbReference type="InterPro" id="IPR016123">
    <property type="entry name" value="Mog1/PsbP_a/b/a-sand"/>
</dbReference>
<gene>
    <name evidence="3" type="ORF">NSPH01132_LOCUS498</name>
</gene>
<feature type="signal peptide" evidence="1">
    <location>
        <begin position="1"/>
        <end position="18"/>
    </location>
</feature>
<dbReference type="Pfam" id="PF01789">
    <property type="entry name" value="PsbP"/>
    <property type="match status" value="1"/>
</dbReference>
<evidence type="ECO:0000256" key="1">
    <source>
        <dbReference type="SAM" id="SignalP"/>
    </source>
</evidence>